<evidence type="ECO:0000313" key="1">
    <source>
        <dbReference type="EMBL" id="KAK9324569.1"/>
    </source>
</evidence>
<dbReference type="EMBL" id="MU970048">
    <property type="protein sequence ID" value="KAK9324569.1"/>
    <property type="molecule type" value="Genomic_DNA"/>
</dbReference>
<comment type="caution">
    <text evidence="1">The sequence shown here is derived from an EMBL/GenBank/DDBJ whole genome shotgun (WGS) entry which is preliminary data.</text>
</comment>
<reference evidence="2" key="1">
    <citation type="journal article" date="2024" name="Front. Bioeng. Biotechnol.">
        <title>Genome-scale model development and genomic sequencing of the oleaginous clade Lipomyces.</title>
        <authorList>
            <person name="Czajka J.J."/>
            <person name="Han Y."/>
            <person name="Kim J."/>
            <person name="Mondo S.J."/>
            <person name="Hofstad B.A."/>
            <person name="Robles A."/>
            <person name="Haridas S."/>
            <person name="Riley R."/>
            <person name="LaButti K."/>
            <person name="Pangilinan J."/>
            <person name="Andreopoulos W."/>
            <person name="Lipzen A."/>
            <person name="Yan J."/>
            <person name="Wang M."/>
            <person name="Ng V."/>
            <person name="Grigoriev I.V."/>
            <person name="Spatafora J.W."/>
            <person name="Magnuson J.K."/>
            <person name="Baker S.E."/>
            <person name="Pomraning K.R."/>
        </authorList>
    </citation>
    <scope>NUCLEOTIDE SEQUENCE [LARGE SCALE GENOMIC DNA]</scope>
    <source>
        <strain evidence="2">CBS 10300</strain>
    </source>
</reference>
<keyword evidence="2" id="KW-1185">Reference proteome</keyword>
<accession>A0ACC3TTU1</accession>
<organism evidence="1 2">
    <name type="scientific">Lipomyces orientalis</name>
    <dbReference type="NCBI Taxonomy" id="1233043"/>
    <lineage>
        <taxon>Eukaryota</taxon>
        <taxon>Fungi</taxon>
        <taxon>Dikarya</taxon>
        <taxon>Ascomycota</taxon>
        <taxon>Saccharomycotina</taxon>
        <taxon>Lipomycetes</taxon>
        <taxon>Lipomycetales</taxon>
        <taxon>Lipomycetaceae</taxon>
        <taxon>Lipomyces</taxon>
    </lineage>
</organism>
<evidence type="ECO:0000313" key="2">
    <source>
        <dbReference type="Proteomes" id="UP001489719"/>
    </source>
</evidence>
<sequence>MGVVPASWSLPWSAHDGSGTLGWSDPMLPKVPAVRGALGMRLYNSFISGKAMKNVKNATLRSWGPVGLGKDTAIVSSELDSYLPTGLAVVPALPYLFDEPVEEAVEWVFEQGKAAYKDFNKKDL</sequence>
<gene>
    <name evidence="1" type="ORF">V1517DRAFT_305999</name>
</gene>
<proteinExistence type="predicted"/>
<protein>
    <submittedName>
        <fullName evidence="1">Uncharacterized protein</fullName>
    </submittedName>
</protein>
<dbReference type="Proteomes" id="UP001489719">
    <property type="component" value="Unassembled WGS sequence"/>
</dbReference>
<name>A0ACC3TTU1_9ASCO</name>